<dbReference type="AlphaFoldDB" id="A0A2P4YD05"/>
<keyword evidence="1" id="KW-0732">Signal</keyword>
<protein>
    <submittedName>
        <fullName evidence="2">RxLR effector</fullName>
    </submittedName>
</protein>
<comment type="caution">
    <text evidence="2">The sequence shown here is derived from an EMBL/GenBank/DDBJ whole genome shotgun (WGS) entry which is preliminary data.</text>
</comment>
<organism evidence="2 3">
    <name type="scientific">Phytophthora palmivora</name>
    <dbReference type="NCBI Taxonomy" id="4796"/>
    <lineage>
        <taxon>Eukaryota</taxon>
        <taxon>Sar</taxon>
        <taxon>Stramenopiles</taxon>
        <taxon>Oomycota</taxon>
        <taxon>Peronosporomycetes</taxon>
        <taxon>Peronosporales</taxon>
        <taxon>Peronosporaceae</taxon>
        <taxon>Phytophthora</taxon>
    </lineage>
</organism>
<name>A0A2P4YD05_9STRA</name>
<dbReference type="Proteomes" id="UP000237271">
    <property type="component" value="Unassembled WGS sequence"/>
</dbReference>
<accession>A0A2P4YD05</accession>
<feature type="signal peptide" evidence="1">
    <location>
        <begin position="1"/>
        <end position="16"/>
    </location>
</feature>
<reference evidence="2 3" key="1">
    <citation type="journal article" date="2017" name="Genome Biol. Evol.">
        <title>Phytophthora megakarya and P. palmivora, closely related causal agents of cacao black pod rot, underwent increases in genome sizes and gene numbers by different mechanisms.</title>
        <authorList>
            <person name="Ali S.S."/>
            <person name="Shao J."/>
            <person name="Lary D.J."/>
            <person name="Kronmiller B."/>
            <person name="Shen D."/>
            <person name="Strem M.D."/>
            <person name="Amoako-Attah I."/>
            <person name="Akrofi A.Y."/>
            <person name="Begoude B.A."/>
            <person name="Ten Hoopen G.M."/>
            <person name="Coulibaly K."/>
            <person name="Kebe B.I."/>
            <person name="Melnick R.L."/>
            <person name="Guiltinan M.J."/>
            <person name="Tyler B.M."/>
            <person name="Meinhardt L.W."/>
            <person name="Bailey B.A."/>
        </authorList>
    </citation>
    <scope>NUCLEOTIDE SEQUENCE [LARGE SCALE GENOMIC DNA]</scope>
    <source>
        <strain evidence="3">sbr112.9</strain>
    </source>
</reference>
<evidence type="ECO:0000313" key="3">
    <source>
        <dbReference type="Proteomes" id="UP000237271"/>
    </source>
</evidence>
<proteinExistence type="predicted"/>
<keyword evidence="3" id="KW-1185">Reference proteome</keyword>
<gene>
    <name evidence="2" type="ORF">PHPALM_7164</name>
</gene>
<feature type="chain" id="PRO_5015180968" evidence="1">
    <location>
        <begin position="17"/>
        <end position="95"/>
    </location>
</feature>
<sequence>MLVVVIIFICCEGVFAVCEANRLPTLNEEQLLTIRSADQPTSSNKRLLRKHIVSDDYTKAGEEKFGKEERVSSRIFLISFCPRQLPRLHQVKVFT</sequence>
<evidence type="ECO:0000313" key="2">
    <source>
        <dbReference type="EMBL" id="POM75697.1"/>
    </source>
</evidence>
<dbReference type="EMBL" id="NCKW01003688">
    <property type="protein sequence ID" value="POM75697.1"/>
    <property type="molecule type" value="Genomic_DNA"/>
</dbReference>
<evidence type="ECO:0000256" key="1">
    <source>
        <dbReference type="SAM" id="SignalP"/>
    </source>
</evidence>